<evidence type="ECO:0000256" key="4">
    <source>
        <dbReference type="ARBA" id="ARBA00022475"/>
    </source>
</evidence>
<sequence length="166" mass="19491">MLSNLFKILKACNNKYIFYYKQPSIIVCLALIISTLSYFSIWYLLNEKLEKTKIRVNSEKELLSWITEKANTLSQLRSDHGLIDVEDSLNNAITISSNHYQIKLIRVTPDNNSIKVWIQPVEFNKFIDWITYLRQKQGIKVEYLNINRSIQSGVIEVSNLEFQRGR</sequence>
<evidence type="ECO:0000256" key="3">
    <source>
        <dbReference type="ARBA" id="ARBA00022448"/>
    </source>
</evidence>
<dbReference type="GO" id="GO:0005886">
    <property type="term" value="C:plasma membrane"/>
    <property type="evidence" value="ECO:0007669"/>
    <property type="project" value="UniProtKB-SubCell"/>
</dbReference>
<feature type="transmembrane region" description="Helical" evidence="10">
    <location>
        <begin position="24"/>
        <end position="45"/>
    </location>
</feature>
<keyword evidence="6 10" id="KW-0812">Transmembrane</keyword>
<dbReference type="AlphaFoldDB" id="S3DII7"/>
<keyword evidence="7" id="KW-0653">Protein transport</keyword>
<comment type="similarity">
    <text evidence="2">Belongs to the GSP M family.</text>
</comment>
<gene>
    <name evidence="11" type="ORF">O1U_0840</name>
</gene>
<comment type="subcellular location">
    <subcellularLocation>
        <location evidence="1">Cell inner membrane</location>
        <topology evidence="1">Single-pass membrane protein</topology>
    </subcellularLocation>
</comment>
<keyword evidence="8 10" id="KW-1133">Transmembrane helix</keyword>
<evidence type="ECO:0000256" key="7">
    <source>
        <dbReference type="ARBA" id="ARBA00022927"/>
    </source>
</evidence>
<keyword evidence="5" id="KW-0997">Cell inner membrane</keyword>
<dbReference type="Proteomes" id="UP000053688">
    <property type="component" value="Unassembled WGS sequence"/>
</dbReference>
<organism evidence="11 12">
    <name type="scientific">Candidatus Photodesmus katoptron Akat1</name>
    <dbReference type="NCBI Taxonomy" id="1236703"/>
    <lineage>
        <taxon>Bacteria</taxon>
        <taxon>Pseudomonadati</taxon>
        <taxon>Pseudomonadota</taxon>
        <taxon>Gammaproteobacteria</taxon>
        <taxon>Vibrionales</taxon>
        <taxon>Vibrionaceae</taxon>
        <taxon>Candidatus Photodesmus</taxon>
    </lineage>
</organism>
<name>S3DII7_9GAMM</name>
<dbReference type="InterPro" id="IPR023229">
    <property type="entry name" value="T2SS_M_periplasmic_sf"/>
</dbReference>
<dbReference type="RefSeq" id="WP_016504166.1">
    <property type="nucleotide sequence ID" value="NZ_AMSD01000002.1"/>
</dbReference>
<evidence type="ECO:0000256" key="6">
    <source>
        <dbReference type="ARBA" id="ARBA00022692"/>
    </source>
</evidence>
<dbReference type="EMBL" id="AMSD01000002">
    <property type="protein sequence ID" value="EPE37535.1"/>
    <property type="molecule type" value="Genomic_DNA"/>
</dbReference>
<keyword evidence="9 10" id="KW-0472">Membrane</keyword>
<evidence type="ECO:0000256" key="9">
    <source>
        <dbReference type="ARBA" id="ARBA00023136"/>
    </source>
</evidence>
<evidence type="ECO:0000313" key="11">
    <source>
        <dbReference type="EMBL" id="EPE37535.1"/>
    </source>
</evidence>
<comment type="caution">
    <text evidence="11">The sequence shown here is derived from an EMBL/GenBank/DDBJ whole genome shotgun (WGS) entry which is preliminary data.</text>
</comment>
<keyword evidence="3" id="KW-0813">Transport</keyword>
<keyword evidence="12" id="KW-1185">Reference proteome</keyword>
<reference evidence="11 12" key="1">
    <citation type="journal article" date="2014" name="Environ. Microbiol.">
        <title>Genomic signatures of obligate host dependence in the luminous bacterial symbiont of a vertebrate.</title>
        <authorList>
            <person name="Hendry T.A."/>
            <person name="de Wet J.R."/>
            <person name="Dunlap P.V."/>
        </authorList>
    </citation>
    <scope>NUCLEOTIDE SEQUENCE [LARGE SCALE GENOMIC DNA]</scope>
    <source>
        <strain evidence="11 12">Akat1</strain>
    </source>
</reference>
<dbReference type="SUPFAM" id="SSF103054">
    <property type="entry name" value="General secretion pathway protein M, EpsM"/>
    <property type="match status" value="1"/>
</dbReference>
<dbReference type="Pfam" id="PF04612">
    <property type="entry name" value="T2SSM"/>
    <property type="match status" value="1"/>
</dbReference>
<protein>
    <submittedName>
        <fullName evidence="11">General secretion pathway protein M</fullName>
    </submittedName>
</protein>
<keyword evidence="4" id="KW-1003">Cell membrane</keyword>
<dbReference type="GO" id="GO:0015627">
    <property type="term" value="C:type II protein secretion system complex"/>
    <property type="evidence" value="ECO:0007669"/>
    <property type="project" value="InterPro"/>
</dbReference>
<evidence type="ECO:0000313" key="12">
    <source>
        <dbReference type="Proteomes" id="UP000053688"/>
    </source>
</evidence>
<dbReference type="Gene3D" id="3.30.1360.100">
    <property type="entry name" value="General secretion pathway protein M, EpsM"/>
    <property type="match status" value="1"/>
</dbReference>
<dbReference type="eggNOG" id="COG3149">
    <property type="taxonomic scope" value="Bacteria"/>
</dbReference>
<evidence type="ECO:0000256" key="2">
    <source>
        <dbReference type="ARBA" id="ARBA00010637"/>
    </source>
</evidence>
<dbReference type="GO" id="GO:0015628">
    <property type="term" value="P:protein secretion by the type II secretion system"/>
    <property type="evidence" value="ECO:0007669"/>
    <property type="project" value="InterPro"/>
</dbReference>
<dbReference type="InterPro" id="IPR007690">
    <property type="entry name" value="T2SS_GspM"/>
</dbReference>
<evidence type="ECO:0000256" key="10">
    <source>
        <dbReference type="SAM" id="Phobius"/>
    </source>
</evidence>
<accession>S3DII7</accession>
<proteinExistence type="inferred from homology"/>
<evidence type="ECO:0000256" key="5">
    <source>
        <dbReference type="ARBA" id="ARBA00022519"/>
    </source>
</evidence>
<evidence type="ECO:0000256" key="8">
    <source>
        <dbReference type="ARBA" id="ARBA00022989"/>
    </source>
</evidence>
<dbReference type="STRING" id="28176.CF66_6018"/>
<evidence type="ECO:0000256" key="1">
    <source>
        <dbReference type="ARBA" id="ARBA00004377"/>
    </source>
</evidence>